<dbReference type="PANTHER" id="PTHR46149:SF3">
    <property type="entry name" value="MIP08469P"/>
    <property type="match status" value="1"/>
</dbReference>
<dbReference type="SMART" id="SM00173">
    <property type="entry name" value="RAS"/>
    <property type="match status" value="1"/>
</dbReference>
<dbReference type="InterPro" id="IPR052236">
    <property type="entry name" value="Small_GTPase_RasD"/>
</dbReference>
<sequence>MLFCIGRNILFEHISLFIKHTLQSLLIYQSASCRNAPSCVKLGTRATNKLNKTDHHGYIKEPSILQLLFYFNIYNTNHLFSLLIVESMENRVASAQAEMKTACDAEQGKSKGHPGLKDFGYTSLKKNFCHQSGSKSVSMSFRSLASPAPGSKIKKKYLSERWSRNPMKTEDTVGSCPTSPYLKNQYRLVVLGSRSTGKSCIVNRFLNGSFQECYIPTIENFHRKLYRIHGQFYQLDILDTSGNAPFPATRRLSILTGDLFLLVFSVNNPDSYEEVLQLCEQIRTIRATLDDSRKGGGLRLSLIIAANKIDLLDQPRSSNSEMVDMEAAERLFSSTPDCVLIRCSAKSGQNIDQLFKQLFTAGKLPKEMCQTVSNGILTDGKASSPSIKRAERIVPQELKRRETLLRLCAKKTEPAIVEYDLQAKRPSLRTDLLMFRSKLMPKRRSTTDHSLLTSGKSWIGNSSSNCRIS</sequence>
<dbReference type="OrthoDB" id="265044at2759"/>
<dbReference type="InterPro" id="IPR001806">
    <property type="entry name" value="Small_GTPase"/>
</dbReference>
<dbReference type="PANTHER" id="PTHR46149">
    <property type="entry name" value="MIP08469P"/>
    <property type="match status" value="1"/>
</dbReference>
<evidence type="ECO:0000313" key="10">
    <source>
        <dbReference type="EMBL" id="KRZ18286.1"/>
    </source>
</evidence>
<evidence type="ECO:0000256" key="6">
    <source>
        <dbReference type="ARBA" id="ARBA00023136"/>
    </source>
</evidence>
<dbReference type="Pfam" id="PF00071">
    <property type="entry name" value="Ras"/>
    <property type="match status" value="1"/>
</dbReference>
<dbReference type="GO" id="GO:0005525">
    <property type="term" value="F:GTP binding"/>
    <property type="evidence" value="ECO:0007669"/>
    <property type="project" value="UniProtKB-KW"/>
</dbReference>
<keyword evidence="2" id="KW-1003">Cell membrane</keyword>
<keyword evidence="7" id="KW-0449">Lipoprotein</keyword>
<keyword evidence="3" id="KW-0488">Methylation</keyword>
<dbReference type="EMBL" id="JYDP01000003">
    <property type="protein sequence ID" value="KRZ18286.1"/>
    <property type="molecule type" value="Genomic_DNA"/>
</dbReference>
<dbReference type="STRING" id="268475.A0A0V1I5Z6"/>
<keyword evidence="5" id="KW-0342">GTP-binding</keyword>
<dbReference type="AlphaFoldDB" id="A0A0V1I5Z6"/>
<evidence type="ECO:0000256" key="4">
    <source>
        <dbReference type="ARBA" id="ARBA00022741"/>
    </source>
</evidence>
<dbReference type="PROSITE" id="PS51419">
    <property type="entry name" value="RAB"/>
    <property type="match status" value="1"/>
</dbReference>
<evidence type="ECO:0000256" key="8">
    <source>
        <dbReference type="ARBA" id="ARBA00023289"/>
    </source>
</evidence>
<dbReference type="PRINTS" id="PR00449">
    <property type="entry name" value="RASTRNSFRMNG"/>
</dbReference>
<dbReference type="SMART" id="SM00174">
    <property type="entry name" value="RHO"/>
    <property type="match status" value="1"/>
</dbReference>
<dbReference type="InterPro" id="IPR027417">
    <property type="entry name" value="P-loop_NTPase"/>
</dbReference>
<organism evidence="10 11">
    <name type="scientific">Trichinella zimbabwensis</name>
    <dbReference type="NCBI Taxonomy" id="268475"/>
    <lineage>
        <taxon>Eukaryota</taxon>
        <taxon>Metazoa</taxon>
        <taxon>Ecdysozoa</taxon>
        <taxon>Nematoda</taxon>
        <taxon>Enoplea</taxon>
        <taxon>Dorylaimia</taxon>
        <taxon>Trichinellida</taxon>
        <taxon>Trichinellidae</taxon>
        <taxon>Trichinella</taxon>
    </lineage>
</organism>
<dbReference type="InterPro" id="IPR005225">
    <property type="entry name" value="Small_GTP-bd"/>
</dbReference>
<dbReference type="GO" id="GO:0031681">
    <property type="term" value="F:G-protein beta-subunit binding"/>
    <property type="evidence" value="ECO:0007669"/>
    <property type="project" value="TreeGrafter"/>
</dbReference>
<evidence type="ECO:0000256" key="7">
    <source>
        <dbReference type="ARBA" id="ARBA00023288"/>
    </source>
</evidence>
<dbReference type="GO" id="GO:0005886">
    <property type="term" value="C:plasma membrane"/>
    <property type="evidence" value="ECO:0007669"/>
    <property type="project" value="UniProtKB-SubCell"/>
</dbReference>
<evidence type="ECO:0000256" key="2">
    <source>
        <dbReference type="ARBA" id="ARBA00022475"/>
    </source>
</evidence>
<dbReference type="GO" id="GO:0003924">
    <property type="term" value="F:GTPase activity"/>
    <property type="evidence" value="ECO:0007669"/>
    <property type="project" value="InterPro"/>
</dbReference>
<gene>
    <name evidence="10" type="primary">Rasd2</name>
    <name evidence="10" type="ORF">T11_17391</name>
</gene>
<evidence type="ECO:0000256" key="9">
    <source>
        <dbReference type="ARBA" id="ARBA00038061"/>
    </source>
</evidence>
<comment type="similarity">
    <text evidence="9">Belongs to the small GTPase superfamily. RasD family.</text>
</comment>
<comment type="subcellular location">
    <subcellularLocation>
        <location evidence="1">Cell membrane</location>
        <topology evidence="1">Lipid-anchor</topology>
    </subcellularLocation>
</comment>
<keyword evidence="6" id="KW-0472">Membrane</keyword>
<dbReference type="Gene3D" id="3.40.50.300">
    <property type="entry name" value="P-loop containing nucleotide triphosphate hydrolases"/>
    <property type="match status" value="1"/>
</dbReference>
<reference evidence="10 11" key="1">
    <citation type="submission" date="2015-01" db="EMBL/GenBank/DDBJ databases">
        <title>Evolution of Trichinella species and genotypes.</title>
        <authorList>
            <person name="Korhonen P.K."/>
            <person name="Edoardo P."/>
            <person name="Giuseppe L.R."/>
            <person name="Gasser R.B."/>
        </authorList>
    </citation>
    <scope>NUCLEOTIDE SEQUENCE [LARGE SCALE GENOMIC DNA]</scope>
    <source>
        <strain evidence="10">ISS1029</strain>
    </source>
</reference>
<dbReference type="NCBIfam" id="TIGR00231">
    <property type="entry name" value="small_GTP"/>
    <property type="match status" value="1"/>
</dbReference>
<dbReference type="Proteomes" id="UP000055024">
    <property type="component" value="Unassembled WGS sequence"/>
</dbReference>
<dbReference type="FunFam" id="3.40.50.300:FF:000475">
    <property type="entry name" value="GTP-binding protein Rhes"/>
    <property type="match status" value="1"/>
</dbReference>
<evidence type="ECO:0000256" key="5">
    <source>
        <dbReference type="ARBA" id="ARBA00023134"/>
    </source>
</evidence>
<dbReference type="SMART" id="SM00175">
    <property type="entry name" value="RAB"/>
    <property type="match status" value="1"/>
</dbReference>
<accession>A0A0V1I5Z6</accession>
<keyword evidence="11" id="KW-1185">Reference proteome</keyword>
<dbReference type="PROSITE" id="PS51421">
    <property type="entry name" value="RAS"/>
    <property type="match status" value="1"/>
</dbReference>
<dbReference type="SUPFAM" id="SSF52540">
    <property type="entry name" value="P-loop containing nucleoside triphosphate hydrolases"/>
    <property type="match status" value="1"/>
</dbReference>
<evidence type="ECO:0000256" key="3">
    <source>
        <dbReference type="ARBA" id="ARBA00022481"/>
    </source>
</evidence>
<dbReference type="GO" id="GO:0007165">
    <property type="term" value="P:signal transduction"/>
    <property type="evidence" value="ECO:0007669"/>
    <property type="project" value="TreeGrafter"/>
</dbReference>
<evidence type="ECO:0000313" key="11">
    <source>
        <dbReference type="Proteomes" id="UP000055024"/>
    </source>
</evidence>
<evidence type="ECO:0000256" key="1">
    <source>
        <dbReference type="ARBA" id="ARBA00004193"/>
    </source>
</evidence>
<protein>
    <submittedName>
        <fullName evidence="10">GTP-binding protein</fullName>
    </submittedName>
</protein>
<name>A0A0V1I5Z6_9BILA</name>
<keyword evidence="4" id="KW-0547">Nucleotide-binding</keyword>
<comment type="caution">
    <text evidence="10">The sequence shown here is derived from an EMBL/GenBank/DDBJ whole genome shotgun (WGS) entry which is preliminary data.</text>
</comment>
<proteinExistence type="inferred from homology"/>
<keyword evidence="8" id="KW-0636">Prenylation</keyword>